<dbReference type="EMBL" id="QJKJ01011849">
    <property type="protein sequence ID" value="RDX70067.1"/>
    <property type="molecule type" value="Genomic_DNA"/>
</dbReference>
<feature type="region of interest" description="Disordered" evidence="1">
    <location>
        <begin position="1"/>
        <end position="28"/>
    </location>
</feature>
<keyword evidence="3" id="KW-1185">Reference proteome</keyword>
<feature type="non-terminal residue" evidence="2">
    <location>
        <position position="1"/>
    </location>
</feature>
<organism evidence="2 3">
    <name type="scientific">Mucuna pruriens</name>
    <name type="common">Velvet bean</name>
    <name type="synonym">Dolichos pruriens</name>
    <dbReference type="NCBI Taxonomy" id="157652"/>
    <lineage>
        <taxon>Eukaryota</taxon>
        <taxon>Viridiplantae</taxon>
        <taxon>Streptophyta</taxon>
        <taxon>Embryophyta</taxon>
        <taxon>Tracheophyta</taxon>
        <taxon>Spermatophyta</taxon>
        <taxon>Magnoliopsida</taxon>
        <taxon>eudicotyledons</taxon>
        <taxon>Gunneridae</taxon>
        <taxon>Pentapetalae</taxon>
        <taxon>rosids</taxon>
        <taxon>fabids</taxon>
        <taxon>Fabales</taxon>
        <taxon>Fabaceae</taxon>
        <taxon>Papilionoideae</taxon>
        <taxon>50 kb inversion clade</taxon>
        <taxon>NPAAA clade</taxon>
        <taxon>indigoferoid/millettioid clade</taxon>
        <taxon>Phaseoleae</taxon>
        <taxon>Mucuna</taxon>
    </lineage>
</organism>
<evidence type="ECO:0000313" key="3">
    <source>
        <dbReference type="Proteomes" id="UP000257109"/>
    </source>
</evidence>
<feature type="compositionally biased region" description="Basic and acidic residues" evidence="1">
    <location>
        <begin position="7"/>
        <end position="19"/>
    </location>
</feature>
<accession>A0A371EVI8</accession>
<name>A0A371EVI8_MUCPR</name>
<dbReference type="AlphaFoldDB" id="A0A371EVI8"/>
<proteinExistence type="predicted"/>
<protein>
    <submittedName>
        <fullName evidence="2">Uncharacterized protein</fullName>
    </submittedName>
</protein>
<dbReference type="Proteomes" id="UP000257109">
    <property type="component" value="Unassembled WGS sequence"/>
</dbReference>
<comment type="caution">
    <text evidence="2">The sequence shown here is derived from an EMBL/GenBank/DDBJ whole genome shotgun (WGS) entry which is preliminary data.</text>
</comment>
<reference evidence="2" key="1">
    <citation type="submission" date="2018-05" db="EMBL/GenBank/DDBJ databases">
        <title>Draft genome of Mucuna pruriens seed.</title>
        <authorList>
            <person name="Nnadi N.E."/>
            <person name="Vos R."/>
            <person name="Hasami M.H."/>
            <person name="Devisetty U.K."/>
            <person name="Aguiy J.C."/>
        </authorList>
    </citation>
    <scope>NUCLEOTIDE SEQUENCE [LARGE SCALE GENOMIC DNA]</scope>
    <source>
        <strain evidence="2">JCA_2017</strain>
    </source>
</reference>
<evidence type="ECO:0000313" key="2">
    <source>
        <dbReference type="EMBL" id="RDX70067.1"/>
    </source>
</evidence>
<feature type="region of interest" description="Disordered" evidence="1">
    <location>
        <begin position="40"/>
        <end position="96"/>
    </location>
</feature>
<sequence length="96" mass="10690">MFIAEYESAKEGQDQERTEVISAKKTSVKADPNVHVQAETILAKGDQKQARVKSISDNQGKNRLPSGSDFSSRQRVESDSNPTRVDSIQAKRSRLQ</sequence>
<evidence type="ECO:0000256" key="1">
    <source>
        <dbReference type="SAM" id="MobiDB-lite"/>
    </source>
</evidence>
<gene>
    <name evidence="2" type="ORF">CR513_50732</name>
</gene>